<proteinExistence type="inferred from homology"/>
<evidence type="ECO:0000313" key="6">
    <source>
        <dbReference type="EMBL" id="MFC3459418.1"/>
    </source>
</evidence>
<feature type="domain" description="HipA N-terminal subdomain 1" evidence="5">
    <location>
        <begin position="32"/>
        <end position="114"/>
    </location>
</feature>
<organism evidence="6 7">
    <name type="scientific">Massilia haematophila</name>
    <dbReference type="NCBI Taxonomy" id="457923"/>
    <lineage>
        <taxon>Bacteria</taxon>
        <taxon>Pseudomonadati</taxon>
        <taxon>Pseudomonadota</taxon>
        <taxon>Betaproteobacteria</taxon>
        <taxon>Burkholderiales</taxon>
        <taxon>Oxalobacteraceae</taxon>
        <taxon>Telluria group</taxon>
        <taxon>Massilia</taxon>
    </lineage>
</organism>
<evidence type="ECO:0000313" key="7">
    <source>
        <dbReference type="Proteomes" id="UP001595665"/>
    </source>
</evidence>
<evidence type="ECO:0000256" key="2">
    <source>
        <dbReference type="ARBA" id="ARBA00022679"/>
    </source>
</evidence>
<comment type="similarity">
    <text evidence="1">Belongs to the HipA Ser/Thr kinase family.</text>
</comment>
<dbReference type="PANTHER" id="PTHR37419">
    <property type="entry name" value="SERINE/THREONINE-PROTEIN KINASE TOXIN HIPA"/>
    <property type="match status" value="1"/>
</dbReference>
<dbReference type="InterPro" id="IPR012893">
    <property type="entry name" value="HipA-like_C"/>
</dbReference>
<name>A0ABV7PMM1_9BURK</name>
<dbReference type="PANTHER" id="PTHR37419:SF8">
    <property type="entry name" value="TOXIN YJJJ"/>
    <property type="match status" value="1"/>
</dbReference>
<feature type="domain" description="HipA-like C-terminal" evidence="4">
    <location>
        <begin position="163"/>
        <end position="384"/>
    </location>
</feature>
<sequence length="428" mass="48270">MDCHIEIFHEGQWLEAALASFSDRVRNGFRESGCVFEYDLDHAFGSSPLPVSLAVPVDADRHVLQAWPAFLYDLVPQGNGRRFLLDRLQLPDAEASDLPLLCAGAFNPIGRLRIREAVQYFERHVERHGLAADGFEFDELLARAPDFHEAMMVHGMLAAGGTGIQGVAPKYLLTQALDGKWYPDAALPDDRAQRHYIVKRPRGPSEADRKVLRNEARYMEVAQRFGIRSFDLPFLREDMLFIPRFDRRAQDGGVLRFHQESAASIAGLAGFGIQANQFDLLAAIRRVVDEPLEETIEFIRRDVLNLAMRNPDNHARNTAVHTVDGVTRITPLFDFAPMYLDPEGITRAARWYHRETGKELQRWDDVLAHLALPAAEHRQLVDALVGFGERLVTLADCMRETGVDEDIVAFVTPSIEAQRTQLLALRPS</sequence>
<evidence type="ECO:0000259" key="5">
    <source>
        <dbReference type="Pfam" id="PF13657"/>
    </source>
</evidence>
<keyword evidence="2" id="KW-0808">Transferase</keyword>
<evidence type="ECO:0000256" key="1">
    <source>
        <dbReference type="ARBA" id="ARBA00010164"/>
    </source>
</evidence>
<evidence type="ECO:0000259" key="4">
    <source>
        <dbReference type="Pfam" id="PF07804"/>
    </source>
</evidence>
<keyword evidence="7" id="KW-1185">Reference proteome</keyword>
<protein>
    <submittedName>
        <fullName evidence="6">Type II toxin-antitoxin system HipA family toxin</fullName>
    </submittedName>
</protein>
<comment type="caution">
    <text evidence="6">The sequence shown here is derived from an EMBL/GenBank/DDBJ whole genome shotgun (WGS) entry which is preliminary data.</text>
</comment>
<dbReference type="RefSeq" id="WP_312550028.1">
    <property type="nucleotide sequence ID" value="NZ_JBHRVV010000001.1"/>
</dbReference>
<dbReference type="Proteomes" id="UP001595665">
    <property type="component" value="Unassembled WGS sequence"/>
</dbReference>
<dbReference type="InterPro" id="IPR017508">
    <property type="entry name" value="HipA_N1"/>
</dbReference>
<accession>A0ABV7PMM1</accession>
<gene>
    <name evidence="6" type="ORF">ACFOPH_14370</name>
</gene>
<keyword evidence="3" id="KW-0418">Kinase</keyword>
<dbReference type="EMBL" id="JBHRVV010000001">
    <property type="protein sequence ID" value="MFC3459418.1"/>
    <property type="molecule type" value="Genomic_DNA"/>
</dbReference>
<dbReference type="Pfam" id="PF13657">
    <property type="entry name" value="Couple_hipA"/>
    <property type="match status" value="1"/>
</dbReference>
<reference evidence="7" key="1">
    <citation type="journal article" date="2019" name="Int. J. Syst. Evol. Microbiol.">
        <title>The Global Catalogue of Microorganisms (GCM) 10K type strain sequencing project: providing services to taxonomists for standard genome sequencing and annotation.</title>
        <authorList>
            <consortium name="The Broad Institute Genomics Platform"/>
            <consortium name="The Broad Institute Genome Sequencing Center for Infectious Disease"/>
            <person name="Wu L."/>
            <person name="Ma J."/>
        </authorList>
    </citation>
    <scope>NUCLEOTIDE SEQUENCE [LARGE SCALE GENOMIC DNA]</scope>
    <source>
        <strain evidence="7">CCM 7480</strain>
    </source>
</reference>
<dbReference type="Pfam" id="PF07804">
    <property type="entry name" value="HipA_C"/>
    <property type="match status" value="1"/>
</dbReference>
<evidence type="ECO:0000256" key="3">
    <source>
        <dbReference type="ARBA" id="ARBA00022777"/>
    </source>
</evidence>
<dbReference type="InterPro" id="IPR052028">
    <property type="entry name" value="HipA_Ser/Thr_kinase"/>
</dbReference>